<feature type="region of interest" description="Disordered" evidence="1">
    <location>
        <begin position="183"/>
        <end position="266"/>
    </location>
</feature>
<protein>
    <submittedName>
        <fullName evidence="2">Uncharacterized protein</fullName>
    </submittedName>
</protein>
<name>A0AAV7QE64_PLEWA</name>
<organism evidence="2 3">
    <name type="scientific">Pleurodeles waltl</name>
    <name type="common">Iberian ribbed newt</name>
    <dbReference type="NCBI Taxonomy" id="8319"/>
    <lineage>
        <taxon>Eukaryota</taxon>
        <taxon>Metazoa</taxon>
        <taxon>Chordata</taxon>
        <taxon>Craniata</taxon>
        <taxon>Vertebrata</taxon>
        <taxon>Euteleostomi</taxon>
        <taxon>Amphibia</taxon>
        <taxon>Batrachia</taxon>
        <taxon>Caudata</taxon>
        <taxon>Salamandroidea</taxon>
        <taxon>Salamandridae</taxon>
        <taxon>Pleurodelinae</taxon>
        <taxon>Pleurodeles</taxon>
    </lineage>
</organism>
<dbReference type="AlphaFoldDB" id="A0AAV7QE64"/>
<feature type="compositionally biased region" description="Basic and acidic residues" evidence="1">
    <location>
        <begin position="1"/>
        <end position="24"/>
    </location>
</feature>
<feature type="compositionally biased region" description="Basic and acidic residues" evidence="1">
    <location>
        <begin position="110"/>
        <end position="121"/>
    </location>
</feature>
<feature type="compositionally biased region" description="Acidic residues" evidence="1">
    <location>
        <begin position="44"/>
        <end position="59"/>
    </location>
</feature>
<accession>A0AAV7QE64</accession>
<dbReference type="EMBL" id="JANPWB010000010">
    <property type="protein sequence ID" value="KAJ1138563.1"/>
    <property type="molecule type" value="Genomic_DNA"/>
</dbReference>
<proteinExistence type="predicted"/>
<comment type="caution">
    <text evidence="2">The sequence shown here is derived from an EMBL/GenBank/DDBJ whole genome shotgun (WGS) entry which is preliminary data.</text>
</comment>
<keyword evidence="3" id="KW-1185">Reference proteome</keyword>
<evidence type="ECO:0000313" key="2">
    <source>
        <dbReference type="EMBL" id="KAJ1138563.1"/>
    </source>
</evidence>
<sequence length="278" mass="30041">MSDPEKETAAKEKGDNRQREKSEDVGPEAGEPGTCNRENAGTEKEEEDVPKEADHEEEGWATPETSEAGLKADEGGVRTLQPSHAPGGACLDNVTTESREGDPGCTLQPSKRDEKKEEKKTVRCSTSEGIDKSRLTTCSEPLVLHGPVGHAQKEGHVAVSLWLRHGQATQRARLIIIGTPGVPEMGTASGVGATQQKELAAKEKGDNGQREKREDAGPEAGEPGTCNGEDAGTEKEEEEVPKEADLRRKVGQHQKWAGKPTKKEFRPYSYATLLEDRG</sequence>
<evidence type="ECO:0000313" key="3">
    <source>
        <dbReference type="Proteomes" id="UP001066276"/>
    </source>
</evidence>
<reference evidence="2" key="1">
    <citation type="journal article" date="2022" name="bioRxiv">
        <title>Sequencing and chromosome-scale assembly of the giantPleurodeles waltlgenome.</title>
        <authorList>
            <person name="Brown T."/>
            <person name="Elewa A."/>
            <person name="Iarovenko S."/>
            <person name="Subramanian E."/>
            <person name="Araus A.J."/>
            <person name="Petzold A."/>
            <person name="Susuki M."/>
            <person name="Suzuki K.-i.T."/>
            <person name="Hayashi T."/>
            <person name="Toyoda A."/>
            <person name="Oliveira C."/>
            <person name="Osipova E."/>
            <person name="Leigh N.D."/>
            <person name="Simon A."/>
            <person name="Yun M.H."/>
        </authorList>
    </citation>
    <scope>NUCLEOTIDE SEQUENCE</scope>
    <source>
        <strain evidence="2">20211129_DDA</strain>
        <tissue evidence="2">Liver</tissue>
    </source>
</reference>
<gene>
    <name evidence="2" type="ORF">NDU88_004944</name>
</gene>
<dbReference type="Proteomes" id="UP001066276">
    <property type="component" value="Chromosome 6"/>
</dbReference>
<evidence type="ECO:0000256" key="1">
    <source>
        <dbReference type="SAM" id="MobiDB-lite"/>
    </source>
</evidence>
<feature type="compositionally biased region" description="Basic and acidic residues" evidence="1">
    <location>
        <begin position="199"/>
        <end position="216"/>
    </location>
</feature>
<feature type="region of interest" description="Disordered" evidence="1">
    <location>
        <begin position="1"/>
        <end position="128"/>
    </location>
</feature>